<feature type="compositionally biased region" description="Low complexity" evidence="1">
    <location>
        <begin position="44"/>
        <end position="56"/>
    </location>
</feature>
<name>A0AAV7VMA9_PLEWA</name>
<evidence type="ECO:0000256" key="1">
    <source>
        <dbReference type="SAM" id="MobiDB-lite"/>
    </source>
</evidence>
<dbReference type="Proteomes" id="UP001066276">
    <property type="component" value="Chromosome 2_1"/>
</dbReference>
<dbReference type="EMBL" id="JANPWB010000003">
    <property type="protein sequence ID" value="KAJ1201317.1"/>
    <property type="molecule type" value="Genomic_DNA"/>
</dbReference>
<gene>
    <name evidence="2" type="ORF">NDU88_005130</name>
</gene>
<evidence type="ECO:0000313" key="3">
    <source>
        <dbReference type="Proteomes" id="UP001066276"/>
    </source>
</evidence>
<evidence type="ECO:0000313" key="2">
    <source>
        <dbReference type="EMBL" id="KAJ1201317.1"/>
    </source>
</evidence>
<reference evidence="2" key="1">
    <citation type="journal article" date="2022" name="bioRxiv">
        <title>Sequencing and chromosome-scale assembly of the giantPleurodeles waltlgenome.</title>
        <authorList>
            <person name="Brown T."/>
            <person name="Elewa A."/>
            <person name="Iarovenko S."/>
            <person name="Subramanian E."/>
            <person name="Araus A.J."/>
            <person name="Petzold A."/>
            <person name="Susuki M."/>
            <person name="Suzuki K.-i.T."/>
            <person name="Hayashi T."/>
            <person name="Toyoda A."/>
            <person name="Oliveira C."/>
            <person name="Osipova E."/>
            <person name="Leigh N.D."/>
            <person name="Simon A."/>
            <person name="Yun M.H."/>
        </authorList>
    </citation>
    <scope>NUCLEOTIDE SEQUENCE</scope>
    <source>
        <strain evidence="2">20211129_DDA</strain>
        <tissue evidence="2">Liver</tissue>
    </source>
</reference>
<feature type="compositionally biased region" description="Basic and acidic residues" evidence="1">
    <location>
        <begin position="7"/>
        <end position="22"/>
    </location>
</feature>
<comment type="caution">
    <text evidence="2">The sequence shown here is derived from an EMBL/GenBank/DDBJ whole genome shotgun (WGS) entry which is preliminary data.</text>
</comment>
<dbReference type="AlphaFoldDB" id="A0AAV7VMA9"/>
<protein>
    <submittedName>
        <fullName evidence="2">Uncharacterized protein</fullName>
    </submittedName>
</protein>
<feature type="region of interest" description="Disordered" evidence="1">
    <location>
        <begin position="1"/>
        <end position="109"/>
    </location>
</feature>
<keyword evidence="3" id="KW-1185">Reference proteome</keyword>
<accession>A0AAV7VMA9</accession>
<sequence>MGSPPRQAEHIRSNAASREGRCSRRVVPEQGSKRLLTFVGARLSAPGDGPGPSASGTHPRLPTQPPRRKRCCVAMASSSEVQAPRISAAAPRTTADPQIPGAPWPEPNGAVRATQVGHVASRTSVALFRA</sequence>
<proteinExistence type="predicted"/>
<organism evidence="2 3">
    <name type="scientific">Pleurodeles waltl</name>
    <name type="common">Iberian ribbed newt</name>
    <dbReference type="NCBI Taxonomy" id="8319"/>
    <lineage>
        <taxon>Eukaryota</taxon>
        <taxon>Metazoa</taxon>
        <taxon>Chordata</taxon>
        <taxon>Craniata</taxon>
        <taxon>Vertebrata</taxon>
        <taxon>Euteleostomi</taxon>
        <taxon>Amphibia</taxon>
        <taxon>Batrachia</taxon>
        <taxon>Caudata</taxon>
        <taxon>Salamandroidea</taxon>
        <taxon>Salamandridae</taxon>
        <taxon>Pleurodelinae</taxon>
        <taxon>Pleurodeles</taxon>
    </lineage>
</organism>